<accession>A0A183CWJ5</accession>
<feature type="transmembrane region" description="Helical" evidence="1">
    <location>
        <begin position="400"/>
        <end position="418"/>
    </location>
</feature>
<evidence type="ECO:0000313" key="4">
    <source>
        <dbReference type="WBParaSite" id="GPUH_0000083601-mRNA-1"/>
    </source>
</evidence>
<dbReference type="Proteomes" id="UP000271098">
    <property type="component" value="Unassembled WGS sequence"/>
</dbReference>
<evidence type="ECO:0000256" key="1">
    <source>
        <dbReference type="SAM" id="Phobius"/>
    </source>
</evidence>
<proteinExistence type="predicted"/>
<feature type="transmembrane region" description="Helical" evidence="1">
    <location>
        <begin position="276"/>
        <end position="298"/>
    </location>
</feature>
<evidence type="ECO:0000313" key="3">
    <source>
        <dbReference type="Proteomes" id="UP000271098"/>
    </source>
</evidence>
<feature type="transmembrane region" description="Helical" evidence="1">
    <location>
        <begin position="93"/>
        <end position="116"/>
    </location>
</feature>
<feature type="transmembrane region" description="Helical" evidence="1">
    <location>
        <begin position="304"/>
        <end position="323"/>
    </location>
</feature>
<dbReference type="OrthoDB" id="441412at2759"/>
<keyword evidence="3" id="KW-1185">Reference proteome</keyword>
<keyword evidence="1" id="KW-0472">Membrane</keyword>
<gene>
    <name evidence="2" type="ORF">GPUH_LOCUS836</name>
</gene>
<name>A0A183CWJ5_9BILA</name>
<dbReference type="AlphaFoldDB" id="A0A183CWJ5"/>
<feature type="transmembrane region" description="Helical" evidence="1">
    <location>
        <begin position="13"/>
        <end position="38"/>
    </location>
</feature>
<sequence>MRKWLEFDLQIDVIYHLISGILLFPISLVARMLALLVFRELWNALGSSHVVYDTDYVLLAYGGLKGALALLLVHEFTESVEHDPYASRVGEKVVLYASSAVFVCLVIQGMTFSYVTNREGTNRRSRYIKDSEKNVERHLNRTLRSNIGAMRRQADSYLTEANWAVVNEQIEANVFKGFARNIGQYSRVQTSFIEESMKSMDSQSVDESSLMKKDNSDVCTSYYSILLARVYSLWSLGAVAGRAAHLVIDLLEHGVDEGQLTLADFREHIYSAEDKWWCVFSAFLAILQSLLIAFAIFWRPEVPARISYAIFMFTFLIAFIFFTEEIVHFHRLRKPTYQQDLERLDMGCISRLSIEFLLLLLYIFLIFGICVTLSVILAKYPNGSCVRDDGRWRVLSVCNAMRFLLLSFLVLLALLKLIRATPLFIFTLHEALYSASLIRIRVQLSALYFLQFLLSQPPAKFTFFPGDSYQVALGEQKHLNKIVDALIRKVMKQSREVLDLITVIKTKQAIRMAAQTLEHTVVDLQKLLITLGQGFLHHESMQQWERSLTRLREHGERLVSAPVSSFQDLLESVHWIQAIDIRKRQDLIDKLVKHFEQQQGIEQPNGQLVQTFEKTMYFVQKGICKFVSLPECF</sequence>
<evidence type="ECO:0000313" key="2">
    <source>
        <dbReference type="EMBL" id="VDK28837.1"/>
    </source>
</evidence>
<reference evidence="2 3" key="2">
    <citation type="submission" date="2018-11" db="EMBL/GenBank/DDBJ databases">
        <authorList>
            <consortium name="Pathogen Informatics"/>
        </authorList>
    </citation>
    <scope>NUCLEOTIDE SEQUENCE [LARGE SCALE GENOMIC DNA]</scope>
</reference>
<protein>
    <submittedName>
        <fullName evidence="4">TRP domain-containing protein</fullName>
    </submittedName>
</protein>
<feature type="transmembrane region" description="Helical" evidence="1">
    <location>
        <begin position="356"/>
        <end position="380"/>
    </location>
</feature>
<keyword evidence="1" id="KW-0812">Transmembrane</keyword>
<dbReference type="WBParaSite" id="GPUH_0000083601-mRNA-1">
    <property type="protein sequence ID" value="GPUH_0000083601-mRNA-1"/>
    <property type="gene ID" value="GPUH_0000083601"/>
</dbReference>
<dbReference type="EMBL" id="UYRT01000858">
    <property type="protein sequence ID" value="VDK28837.1"/>
    <property type="molecule type" value="Genomic_DNA"/>
</dbReference>
<keyword evidence="1" id="KW-1133">Transmembrane helix</keyword>
<organism evidence="4">
    <name type="scientific">Gongylonema pulchrum</name>
    <dbReference type="NCBI Taxonomy" id="637853"/>
    <lineage>
        <taxon>Eukaryota</taxon>
        <taxon>Metazoa</taxon>
        <taxon>Ecdysozoa</taxon>
        <taxon>Nematoda</taxon>
        <taxon>Chromadorea</taxon>
        <taxon>Rhabditida</taxon>
        <taxon>Spirurina</taxon>
        <taxon>Spiruromorpha</taxon>
        <taxon>Spiruroidea</taxon>
        <taxon>Gongylonematidae</taxon>
        <taxon>Gongylonema</taxon>
    </lineage>
</organism>
<reference evidence="4" key="1">
    <citation type="submission" date="2016-06" db="UniProtKB">
        <authorList>
            <consortium name="WormBaseParasite"/>
        </authorList>
    </citation>
    <scope>IDENTIFICATION</scope>
</reference>